<accession>A0AAQ3RK92</accession>
<gene>
    <name evidence="1" type="ORF">V8G54_027729</name>
</gene>
<organism evidence="1 2">
    <name type="scientific">Vigna mungo</name>
    <name type="common">Black gram</name>
    <name type="synonym">Phaseolus mungo</name>
    <dbReference type="NCBI Taxonomy" id="3915"/>
    <lineage>
        <taxon>Eukaryota</taxon>
        <taxon>Viridiplantae</taxon>
        <taxon>Streptophyta</taxon>
        <taxon>Embryophyta</taxon>
        <taxon>Tracheophyta</taxon>
        <taxon>Spermatophyta</taxon>
        <taxon>Magnoliopsida</taxon>
        <taxon>eudicotyledons</taxon>
        <taxon>Gunneridae</taxon>
        <taxon>Pentapetalae</taxon>
        <taxon>rosids</taxon>
        <taxon>fabids</taxon>
        <taxon>Fabales</taxon>
        <taxon>Fabaceae</taxon>
        <taxon>Papilionoideae</taxon>
        <taxon>50 kb inversion clade</taxon>
        <taxon>NPAAA clade</taxon>
        <taxon>indigoferoid/millettioid clade</taxon>
        <taxon>Phaseoleae</taxon>
        <taxon>Vigna</taxon>
    </lineage>
</organism>
<evidence type="ECO:0000313" key="2">
    <source>
        <dbReference type="Proteomes" id="UP001374535"/>
    </source>
</evidence>
<dbReference type="Proteomes" id="UP001374535">
    <property type="component" value="Chromosome 9"/>
</dbReference>
<dbReference type="EMBL" id="CP144692">
    <property type="protein sequence ID" value="WVY95578.1"/>
    <property type="molecule type" value="Genomic_DNA"/>
</dbReference>
<reference evidence="1 2" key="1">
    <citation type="journal article" date="2023" name="Life. Sci Alliance">
        <title>Evolutionary insights into 3D genome organization and epigenetic landscape of Vigna mungo.</title>
        <authorList>
            <person name="Junaid A."/>
            <person name="Singh B."/>
            <person name="Bhatia S."/>
        </authorList>
    </citation>
    <scope>NUCLEOTIDE SEQUENCE [LARGE SCALE GENOMIC DNA]</scope>
    <source>
        <strain evidence="1">Urdbean</strain>
    </source>
</reference>
<dbReference type="AlphaFoldDB" id="A0AAQ3RK92"/>
<name>A0AAQ3RK92_VIGMU</name>
<protein>
    <submittedName>
        <fullName evidence="1">Uncharacterized protein</fullName>
    </submittedName>
</protein>
<keyword evidence="2" id="KW-1185">Reference proteome</keyword>
<sequence>MTAASLAAAMDLSCARISLSLLILCISWTLHASSLAILSCSRFSMASRNFFCRSSCFWMTSFISLSKKSFHLRFLLRLPSNVSSEEVEEELELEKVSVGSVGKEDGGAVLVVGFVGG</sequence>
<proteinExistence type="predicted"/>
<evidence type="ECO:0000313" key="1">
    <source>
        <dbReference type="EMBL" id="WVY95578.1"/>
    </source>
</evidence>